<gene>
    <name evidence="5" type="ORF">AADC60_08020</name>
</gene>
<proteinExistence type="inferred from homology"/>
<dbReference type="InterPro" id="IPR043147">
    <property type="entry name" value="Penicillin_amidase_A-knob"/>
</dbReference>
<dbReference type="Gene3D" id="1.10.1400.10">
    <property type="match status" value="1"/>
</dbReference>
<dbReference type="RefSeq" id="WP_342026021.1">
    <property type="nucleotide sequence ID" value="NZ_CP151651.1"/>
</dbReference>
<dbReference type="Gene3D" id="1.10.439.10">
    <property type="entry name" value="Penicillin Amidohydrolase, domain 1"/>
    <property type="match status" value="1"/>
</dbReference>
<dbReference type="SUPFAM" id="SSF56235">
    <property type="entry name" value="N-terminal nucleophile aminohydrolases (Ntn hydrolases)"/>
    <property type="match status" value="1"/>
</dbReference>
<dbReference type="Pfam" id="PF01804">
    <property type="entry name" value="Penicil_amidase"/>
    <property type="match status" value="1"/>
</dbReference>
<keyword evidence="6" id="KW-1185">Reference proteome</keyword>
<evidence type="ECO:0000256" key="2">
    <source>
        <dbReference type="ARBA" id="ARBA00022801"/>
    </source>
</evidence>
<dbReference type="InterPro" id="IPR023343">
    <property type="entry name" value="Penicillin_amidase_dom1"/>
</dbReference>
<accession>A0ABZ2ZLW9</accession>
<dbReference type="EMBL" id="CP151651">
    <property type="protein sequence ID" value="WZP09058.1"/>
    <property type="molecule type" value="Genomic_DNA"/>
</dbReference>
<keyword evidence="4" id="KW-0472">Membrane</keyword>
<keyword evidence="2 5" id="KW-0378">Hydrolase</keyword>
<dbReference type="InterPro" id="IPR002692">
    <property type="entry name" value="S45"/>
</dbReference>
<evidence type="ECO:0000313" key="6">
    <source>
        <dbReference type="Proteomes" id="UP001472074"/>
    </source>
</evidence>
<sequence length="828" mass="94081">MPSFEPQQVFKKPRRLKLKRLIFIILLVLITLLLITFGVFYLYTGMSLPKTNGELRLEGLKEEVNVYRDERGVPHIEAKTESDLFMAQGYITAQDRIFQMEIMRRTASGRMAEVTTQGDSLYMDKLFRTLQLRRMAEESLDILSSETRANLESYSAGINAYIKEATSGFGKLPIEFKIMGFEPEKDWSPVDTLLVGKYLAYMLGDNYRAESYRQHLINQVGEEMATELFPTYPNDGFITVKKSYSTNSDSLQTVNLSRLGQFEFNPVMEGPNQFSPSDNLIGSNGWVVSGKYTKSGKPILANDPHLFVQTPSVWYQTHLILSGNQKRNVIGVTLPGIPGIILGHNESIAWGVTNVQADAQDLFVEKLNPENLKQYEYKGSWKDAEVIKEIIKVKGKRDVELEVLNTVHGPIITEFIGEGNTRSKKNLSLQWTALQPSKEIEAILDLNKANGYEEFKSALSKFHAPALNFFFAGDEGTIAYKMAGLIPIRNQGDGVLPSSGWTGNTDWNGYIPFEQLPETVNPKEGYIVTANNKVTDDSYQYLITKSFAAPYRAQRIADVIEDKKGSLTPQDMIDLQTDTFNLQAKQILPVLLPAIEKTELNGIEKKALTLLENWNYQDQPNLSAPLIYHFWINEFNRLVFEEKMTSFVYERMADKGNVIPKMIVEAALGTENSWIKEAGGFEEVAMNAYRKAVQRAEKNQGNQPEKWTWGKYHRFGPTHMVFGYIPGLNMLFNPEKYPVGGSEVTVGMNAYFEESGVVTYSAPWRQVVDFDDLSRNSKDILASGQSEHFRNDWYDDQLKSHAQGKMYSQHFLYEDYKKFEKLLLIPGN</sequence>
<keyword evidence="4" id="KW-1133">Transmembrane helix</keyword>
<dbReference type="PANTHER" id="PTHR34218:SF4">
    <property type="entry name" value="ACYL-HOMOSERINE LACTONE ACYLASE QUIP"/>
    <property type="match status" value="1"/>
</dbReference>
<dbReference type="InterPro" id="IPR014395">
    <property type="entry name" value="Pen/GL7ACA/AHL_acylase"/>
</dbReference>
<dbReference type="CDD" id="cd03747">
    <property type="entry name" value="Ntn_PGA_like"/>
    <property type="match status" value="1"/>
</dbReference>
<dbReference type="Proteomes" id="UP001472074">
    <property type="component" value="Chromosome"/>
</dbReference>
<keyword evidence="4" id="KW-0812">Transmembrane</keyword>
<dbReference type="PANTHER" id="PTHR34218">
    <property type="entry name" value="PEPTIDASE S45 PENICILLIN AMIDASE"/>
    <property type="match status" value="1"/>
</dbReference>
<dbReference type="InterPro" id="IPR029055">
    <property type="entry name" value="Ntn_hydrolases_N"/>
</dbReference>
<reference evidence="5 6" key="1">
    <citation type="submission" date="2024-04" db="EMBL/GenBank/DDBJ databases">
        <title>Screening of coral probiotics and analysis of their probiotic properties.</title>
        <authorList>
            <person name="Wang S."/>
        </authorList>
    </citation>
    <scope>NUCLEOTIDE SEQUENCE [LARGE SCALE GENOMIC DNA]</scope>
    <source>
        <strain evidence="5 6">GXU-Z9</strain>
    </source>
</reference>
<dbReference type="PIRSF" id="PIRSF001227">
    <property type="entry name" value="Pen_acylase"/>
    <property type="match status" value="1"/>
</dbReference>
<dbReference type="GO" id="GO:0016787">
    <property type="term" value="F:hydrolase activity"/>
    <property type="evidence" value="ECO:0007669"/>
    <property type="project" value="UniProtKB-KW"/>
</dbReference>
<feature type="transmembrane region" description="Helical" evidence="4">
    <location>
        <begin position="21"/>
        <end position="43"/>
    </location>
</feature>
<evidence type="ECO:0000313" key="5">
    <source>
        <dbReference type="EMBL" id="WZP09058.1"/>
    </source>
</evidence>
<evidence type="ECO:0000256" key="1">
    <source>
        <dbReference type="ARBA" id="ARBA00006586"/>
    </source>
</evidence>
<name>A0ABZ2ZLW9_9BACI</name>
<dbReference type="Gene3D" id="2.30.120.10">
    <property type="match status" value="1"/>
</dbReference>
<protein>
    <submittedName>
        <fullName evidence="5">Penicillin acylase family protein</fullName>
        <ecNumber evidence="5">3.5.1.-</ecNumber>
    </submittedName>
</protein>
<keyword evidence="3" id="KW-0865">Zymogen</keyword>
<comment type="similarity">
    <text evidence="1">Belongs to the peptidase S45 family.</text>
</comment>
<evidence type="ECO:0000256" key="4">
    <source>
        <dbReference type="SAM" id="Phobius"/>
    </source>
</evidence>
<dbReference type="EC" id="3.5.1.-" evidence="5"/>
<evidence type="ECO:0000256" key="3">
    <source>
        <dbReference type="ARBA" id="ARBA00023145"/>
    </source>
</evidence>
<dbReference type="Gene3D" id="3.60.20.10">
    <property type="entry name" value="Glutamine Phosphoribosylpyrophosphate, subunit 1, domain 1"/>
    <property type="match status" value="1"/>
</dbReference>
<organism evidence="5 6">
    <name type="scientific">Cytobacillus pseudoceanisediminis</name>
    <dbReference type="NCBI Taxonomy" id="3051614"/>
    <lineage>
        <taxon>Bacteria</taxon>
        <taxon>Bacillati</taxon>
        <taxon>Bacillota</taxon>
        <taxon>Bacilli</taxon>
        <taxon>Bacillales</taxon>
        <taxon>Bacillaceae</taxon>
        <taxon>Cytobacillus</taxon>
    </lineage>
</organism>
<dbReference type="InterPro" id="IPR043146">
    <property type="entry name" value="Penicillin_amidase_N_B-knob"/>
</dbReference>